<evidence type="ECO:0000313" key="3">
    <source>
        <dbReference type="EMBL" id="EAS04453.2"/>
    </source>
</evidence>
<feature type="compositionally biased region" description="Polar residues" evidence="1">
    <location>
        <begin position="1"/>
        <end position="12"/>
    </location>
</feature>
<dbReference type="Proteomes" id="UP000009168">
    <property type="component" value="Unassembled WGS sequence"/>
</dbReference>
<evidence type="ECO:0000256" key="2">
    <source>
        <dbReference type="SAM" id="Phobius"/>
    </source>
</evidence>
<keyword evidence="2 3" id="KW-0812">Transmembrane</keyword>
<reference evidence="4" key="1">
    <citation type="journal article" date="2006" name="PLoS Biol.">
        <title>Macronuclear genome sequence of the ciliate Tetrahymena thermophila, a model eukaryote.</title>
        <authorList>
            <person name="Eisen J.A."/>
            <person name="Coyne R.S."/>
            <person name="Wu M."/>
            <person name="Wu D."/>
            <person name="Thiagarajan M."/>
            <person name="Wortman J.R."/>
            <person name="Badger J.H."/>
            <person name="Ren Q."/>
            <person name="Amedeo P."/>
            <person name="Jones K.M."/>
            <person name="Tallon L.J."/>
            <person name="Delcher A.L."/>
            <person name="Salzberg S.L."/>
            <person name="Silva J.C."/>
            <person name="Haas B.J."/>
            <person name="Majoros W.H."/>
            <person name="Farzad M."/>
            <person name="Carlton J.M."/>
            <person name="Smith R.K. Jr."/>
            <person name="Garg J."/>
            <person name="Pearlman R.E."/>
            <person name="Karrer K.M."/>
            <person name="Sun L."/>
            <person name="Manning G."/>
            <person name="Elde N.C."/>
            <person name="Turkewitz A.P."/>
            <person name="Asai D.J."/>
            <person name="Wilkes D.E."/>
            <person name="Wang Y."/>
            <person name="Cai H."/>
            <person name="Collins K."/>
            <person name="Stewart B.A."/>
            <person name="Lee S.R."/>
            <person name="Wilamowska K."/>
            <person name="Weinberg Z."/>
            <person name="Ruzzo W.L."/>
            <person name="Wloga D."/>
            <person name="Gaertig J."/>
            <person name="Frankel J."/>
            <person name="Tsao C.-C."/>
            <person name="Gorovsky M.A."/>
            <person name="Keeling P.J."/>
            <person name="Waller R.F."/>
            <person name="Patron N.J."/>
            <person name="Cherry J.M."/>
            <person name="Stover N.A."/>
            <person name="Krieger C.J."/>
            <person name="del Toro C."/>
            <person name="Ryder H.F."/>
            <person name="Williamson S.C."/>
            <person name="Barbeau R.A."/>
            <person name="Hamilton E.P."/>
            <person name="Orias E."/>
        </authorList>
    </citation>
    <scope>NUCLEOTIDE SEQUENCE [LARGE SCALE GENOMIC DNA]</scope>
    <source>
        <strain evidence="4">SB210</strain>
    </source>
</reference>
<feature type="transmembrane region" description="Helical" evidence="2">
    <location>
        <begin position="435"/>
        <end position="456"/>
    </location>
</feature>
<gene>
    <name evidence="3" type="ORF">TTHERM_00616280</name>
</gene>
<feature type="transmembrane region" description="Helical" evidence="2">
    <location>
        <begin position="468"/>
        <end position="488"/>
    </location>
</feature>
<organism evidence="3 4">
    <name type="scientific">Tetrahymena thermophila (strain SB210)</name>
    <dbReference type="NCBI Taxonomy" id="312017"/>
    <lineage>
        <taxon>Eukaryota</taxon>
        <taxon>Sar</taxon>
        <taxon>Alveolata</taxon>
        <taxon>Ciliophora</taxon>
        <taxon>Intramacronucleata</taxon>
        <taxon>Oligohymenophorea</taxon>
        <taxon>Hymenostomatida</taxon>
        <taxon>Tetrahymenina</taxon>
        <taxon>Tetrahymenidae</taxon>
        <taxon>Tetrahymena</taxon>
    </lineage>
</organism>
<feature type="region of interest" description="Disordered" evidence="1">
    <location>
        <begin position="1"/>
        <end position="83"/>
    </location>
</feature>
<dbReference type="GeneID" id="7838886"/>
<sequence length="722" mass="86074">MEQENVEGQQFKMQAYMYIKPQGPPPEDNQSQQQSQLKTLKDKNASFFEFQDDEQSKNEKKQENEINSQSQNLQNPSEQSQIENEIEQQLPQDRDLYEERNKDDKFSIFSITVTIILKLIWNTVILYPFMALDEFFFLIKYIFSCKCSKRNFLSDFVNPIFCIIFSFTIVYVCYETIKELLFDEKKENVYFFWYIDGFIMFITHTMIFSIIQMTKKNDFSLKFKNIFSLNKEDEDVLFIHIDGCFSTSIMDTPIDNKQWLKEYQRIIFENLEVDVQSQRFNCLVNFMKNLNIKQYIGFQLVKGQNKFLSPCSSQFLTLSAITFLKIVFCVYYIFLQQKTLNLQDLFHISVITLFSINEVYCLNCMLSSYDLRRKTIMSNNINQAIKLYGDEIDYMNAIDVTCAQSLETWDNSRRAVYDYYQEILKKLEWTYTCLFFYYLFVFNITIAAYGEIYIVINKESILLKPLTVISSTFTFILLNTLILFRIYFGSKYNDVFDETSDQIDSIASVVSDMEQLYDYYFKQRGTTKQKYLEIVEDHKIGYQFKDEQITKQIDNQHQIEDSSNIIRPQNADHTEQYYKPQILDKSSFQKQNEGDLKLQASSIQLEQDYQDVFTCYDILCSKIMFVSDFYIQNQQQFQGVIYQKYQENILQQKILKNILKSLKNIQKQLIQDSKLKCYYVFNLLKLNFQETFFTIALGLLTLIPQIITKFIEQFQQHQQNTF</sequence>
<feature type="transmembrane region" description="Helical" evidence="2">
    <location>
        <begin position="346"/>
        <end position="366"/>
    </location>
</feature>
<dbReference type="KEGG" id="tet:TTHERM_00616280"/>
<keyword evidence="4" id="KW-1185">Reference proteome</keyword>
<dbReference type="AlphaFoldDB" id="I7M3X0"/>
<evidence type="ECO:0000313" key="4">
    <source>
        <dbReference type="Proteomes" id="UP000009168"/>
    </source>
</evidence>
<dbReference type="EMBL" id="GG662448">
    <property type="protein sequence ID" value="EAS04453.2"/>
    <property type="molecule type" value="Genomic_DNA"/>
</dbReference>
<dbReference type="RefSeq" id="XP_001024698.2">
    <property type="nucleotide sequence ID" value="XM_001024698.2"/>
</dbReference>
<name>I7M3X0_TETTS</name>
<protein>
    <submittedName>
        <fullName evidence="3">Transmembrane protein, putative</fullName>
    </submittedName>
</protein>
<dbReference type="InParanoid" id="I7M3X0"/>
<proteinExistence type="predicted"/>
<feature type="transmembrane region" description="Helical" evidence="2">
    <location>
        <begin position="106"/>
        <end position="131"/>
    </location>
</feature>
<keyword evidence="2" id="KW-0472">Membrane</keyword>
<evidence type="ECO:0000256" key="1">
    <source>
        <dbReference type="SAM" id="MobiDB-lite"/>
    </source>
</evidence>
<accession>I7M3X0</accession>
<feature type="compositionally biased region" description="Basic and acidic residues" evidence="1">
    <location>
        <begin position="54"/>
        <end position="64"/>
    </location>
</feature>
<keyword evidence="2" id="KW-1133">Transmembrane helix</keyword>
<feature type="transmembrane region" description="Helical" evidence="2">
    <location>
        <begin position="191"/>
        <end position="211"/>
    </location>
</feature>
<feature type="transmembrane region" description="Helical" evidence="2">
    <location>
        <begin position="315"/>
        <end position="334"/>
    </location>
</feature>
<feature type="transmembrane region" description="Helical" evidence="2">
    <location>
        <begin position="152"/>
        <end position="171"/>
    </location>
</feature>